<dbReference type="InterPro" id="IPR027469">
    <property type="entry name" value="Cation_efflux_TMD_sf"/>
</dbReference>
<keyword evidence="9" id="KW-1185">Reference proteome</keyword>
<evidence type="ECO:0000256" key="5">
    <source>
        <dbReference type="ARBA" id="ARBA00023136"/>
    </source>
</evidence>
<feature type="transmembrane region" description="Helical" evidence="6">
    <location>
        <begin position="189"/>
        <end position="208"/>
    </location>
</feature>
<evidence type="ECO:0000313" key="8">
    <source>
        <dbReference type="EMBL" id="QEG39356.1"/>
    </source>
</evidence>
<evidence type="ECO:0000313" key="9">
    <source>
        <dbReference type="Proteomes" id="UP000325286"/>
    </source>
</evidence>
<evidence type="ECO:0000256" key="1">
    <source>
        <dbReference type="ARBA" id="ARBA00004141"/>
    </source>
</evidence>
<dbReference type="KEGG" id="rul:UC8_13210"/>
<keyword evidence="3" id="KW-0864">Zinc transport</keyword>
<dbReference type="GO" id="GO:0005385">
    <property type="term" value="F:zinc ion transmembrane transporter activity"/>
    <property type="evidence" value="ECO:0007669"/>
    <property type="project" value="TreeGrafter"/>
</dbReference>
<dbReference type="Gene3D" id="1.20.1510.10">
    <property type="entry name" value="Cation efflux protein transmembrane domain"/>
    <property type="match status" value="1"/>
</dbReference>
<dbReference type="AlphaFoldDB" id="A0A5B9QQP8"/>
<organism evidence="8 9">
    <name type="scientific">Roseimaritima ulvae</name>
    <dbReference type="NCBI Taxonomy" id="980254"/>
    <lineage>
        <taxon>Bacteria</taxon>
        <taxon>Pseudomonadati</taxon>
        <taxon>Planctomycetota</taxon>
        <taxon>Planctomycetia</taxon>
        <taxon>Pirellulales</taxon>
        <taxon>Pirellulaceae</taxon>
        <taxon>Roseimaritima</taxon>
    </lineage>
</organism>
<dbReference type="EMBL" id="CP042914">
    <property type="protein sequence ID" value="QEG39356.1"/>
    <property type="molecule type" value="Genomic_DNA"/>
</dbReference>
<comment type="subcellular location">
    <subcellularLocation>
        <location evidence="1">Membrane</location>
        <topology evidence="1">Multi-pass membrane protein</topology>
    </subcellularLocation>
</comment>
<dbReference type="Pfam" id="PF01545">
    <property type="entry name" value="Cation_efflux"/>
    <property type="match status" value="1"/>
</dbReference>
<feature type="domain" description="Cation efflux protein transmembrane" evidence="7">
    <location>
        <begin position="41"/>
        <end position="214"/>
    </location>
</feature>
<feature type="transmembrane region" description="Helical" evidence="6">
    <location>
        <begin position="162"/>
        <end position="183"/>
    </location>
</feature>
<feature type="transmembrane region" description="Helical" evidence="6">
    <location>
        <begin position="42"/>
        <end position="61"/>
    </location>
</feature>
<dbReference type="GO" id="GO:0005886">
    <property type="term" value="C:plasma membrane"/>
    <property type="evidence" value="ECO:0007669"/>
    <property type="project" value="TreeGrafter"/>
</dbReference>
<keyword evidence="4 6" id="KW-1133">Transmembrane helix</keyword>
<sequence length="229" mass="24479">MRLVCQITVRGTLEEDQQGKFMADCGCEFEATDDEQRRTLRIVLAINALMFVAEMTAGLLAESAGLIADSLDMLADASVYAISLFAVGRVAKIRRSAATASGVLQVLLGGGVLIEVVRRFTFGTEPIGWTMIGIAAIALVANAICLRLLWKHRGGDVNFRASFIFSANDVIANFGVIVSGALVLLTESAIPDLLIGIIIAAVVFRGGVKILREAKEDAKNEQADEQHNG</sequence>
<dbReference type="InterPro" id="IPR050681">
    <property type="entry name" value="CDF/SLC30A"/>
</dbReference>
<accession>A0A5B9QQP8</accession>
<evidence type="ECO:0000256" key="3">
    <source>
        <dbReference type="ARBA" id="ARBA00022906"/>
    </source>
</evidence>
<proteinExistence type="predicted"/>
<feature type="transmembrane region" description="Helical" evidence="6">
    <location>
        <begin position="73"/>
        <end position="91"/>
    </location>
</feature>
<feature type="transmembrane region" description="Helical" evidence="6">
    <location>
        <begin position="127"/>
        <end position="150"/>
    </location>
</feature>
<keyword evidence="3" id="KW-0406">Ion transport</keyword>
<name>A0A5B9QQP8_9BACT</name>
<dbReference type="PANTHER" id="PTHR11562">
    <property type="entry name" value="CATION EFFLUX PROTEIN/ ZINC TRANSPORTER"/>
    <property type="match status" value="1"/>
</dbReference>
<protein>
    <submittedName>
        <fullName evidence="8">Cadmium, cobalt and zinc/H(+)-K(+) antiporter</fullName>
    </submittedName>
</protein>
<reference evidence="8 9" key="1">
    <citation type="submission" date="2019-08" db="EMBL/GenBank/DDBJ databases">
        <title>Deep-cultivation of Planctomycetes and their phenomic and genomic characterization uncovers novel biology.</title>
        <authorList>
            <person name="Wiegand S."/>
            <person name="Jogler M."/>
            <person name="Boedeker C."/>
            <person name="Pinto D."/>
            <person name="Vollmers J."/>
            <person name="Rivas-Marin E."/>
            <person name="Kohn T."/>
            <person name="Peeters S.H."/>
            <person name="Heuer A."/>
            <person name="Rast P."/>
            <person name="Oberbeckmann S."/>
            <person name="Bunk B."/>
            <person name="Jeske O."/>
            <person name="Meyerdierks A."/>
            <person name="Storesund J.E."/>
            <person name="Kallscheuer N."/>
            <person name="Luecker S."/>
            <person name="Lage O.M."/>
            <person name="Pohl T."/>
            <person name="Merkel B.J."/>
            <person name="Hornburger P."/>
            <person name="Mueller R.-W."/>
            <person name="Bruemmer F."/>
            <person name="Labrenz M."/>
            <person name="Spormann A.M."/>
            <person name="Op den Camp H."/>
            <person name="Overmann J."/>
            <person name="Amann R."/>
            <person name="Jetten M.S.M."/>
            <person name="Mascher T."/>
            <person name="Medema M.H."/>
            <person name="Devos D.P."/>
            <person name="Kaster A.-K."/>
            <person name="Ovreas L."/>
            <person name="Rohde M."/>
            <person name="Galperin M.Y."/>
            <person name="Jogler C."/>
        </authorList>
    </citation>
    <scope>NUCLEOTIDE SEQUENCE [LARGE SCALE GENOMIC DNA]</scope>
    <source>
        <strain evidence="8 9">UC8</strain>
    </source>
</reference>
<evidence type="ECO:0000259" key="7">
    <source>
        <dbReference type="Pfam" id="PF01545"/>
    </source>
</evidence>
<keyword evidence="3" id="KW-0862">Zinc</keyword>
<evidence type="ECO:0000256" key="4">
    <source>
        <dbReference type="ARBA" id="ARBA00022989"/>
    </source>
</evidence>
<dbReference type="PANTHER" id="PTHR11562:SF17">
    <property type="entry name" value="RE54080P-RELATED"/>
    <property type="match status" value="1"/>
</dbReference>
<gene>
    <name evidence="8" type="primary">czcD_1</name>
    <name evidence="8" type="ORF">UC8_13210</name>
</gene>
<dbReference type="Proteomes" id="UP000325286">
    <property type="component" value="Chromosome"/>
</dbReference>
<keyword evidence="5 6" id="KW-0472">Membrane</keyword>
<dbReference type="SUPFAM" id="SSF161111">
    <property type="entry name" value="Cation efflux protein transmembrane domain-like"/>
    <property type="match status" value="1"/>
</dbReference>
<evidence type="ECO:0000256" key="2">
    <source>
        <dbReference type="ARBA" id="ARBA00022692"/>
    </source>
</evidence>
<evidence type="ECO:0000256" key="6">
    <source>
        <dbReference type="SAM" id="Phobius"/>
    </source>
</evidence>
<keyword evidence="2 6" id="KW-0812">Transmembrane</keyword>
<dbReference type="InterPro" id="IPR058533">
    <property type="entry name" value="Cation_efflux_TM"/>
</dbReference>
<keyword evidence="3" id="KW-0813">Transport</keyword>
<feature type="transmembrane region" description="Helical" evidence="6">
    <location>
        <begin position="103"/>
        <end position="121"/>
    </location>
</feature>